<protein>
    <submittedName>
        <fullName evidence="2">Uncharacterized protein</fullName>
    </submittedName>
</protein>
<name>A0A6L5BBG3_APIGR</name>
<comment type="caution">
    <text evidence="2">The sequence shown here is derived from an EMBL/GenBank/DDBJ whole genome shotgun (WGS) entry which is preliminary data.</text>
</comment>
<dbReference type="EMBL" id="WRXP01004841">
    <property type="protein sequence ID" value="KAF1001344.1"/>
    <property type="molecule type" value="Genomic_DNA"/>
</dbReference>
<gene>
    <name evidence="2" type="ORF">AG4045_014015</name>
</gene>
<organism evidence="2 3">
    <name type="scientific">Apium graveolens</name>
    <name type="common">Celery</name>
    <dbReference type="NCBI Taxonomy" id="4045"/>
    <lineage>
        <taxon>Eukaryota</taxon>
        <taxon>Viridiplantae</taxon>
        <taxon>Streptophyta</taxon>
        <taxon>Embryophyta</taxon>
        <taxon>Tracheophyta</taxon>
        <taxon>Spermatophyta</taxon>
        <taxon>Magnoliopsida</taxon>
        <taxon>eudicotyledons</taxon>
        <taxon>Gunneridae</taxon>
        <taxon>Pentapetalae</taxon>
        <taxon>asterids</taxon>
        <taxon>campanulids</taxon>
        <taxon>Apiales</taxon>
        <taxon>Apiaceae</taxon>
        <taxon>Apioideae</taxon>
        <taxon>apioid superclade</taxon>
        <taxon>Apieae</taxon>
        <taxon>Apium</taxon>
    </lineage>
</organism>
<feature type="transmembrane region" description="Helical" evidence="1">
    <location>
        <begin position="6"/>
        <end position="25"/>
    </location>
</feature>
<keyword evidence="3" id="KW-1185">Reference proteome</keyword>
<dbReference type="Proteomes" id="UP000593563">
    <property type="component" value="Unassembled WGS sequence"/>
</dbReference>
<dbReference type="AlphaFoldDB" id="A0A6L5BBG3"/>
<evidence type="ECO:0000256" key="1">
    <source>
        <dbReference type="SAM" id="Phobius"/>
    </source>
</evidence>
<accession>A0A6L5BBG3</accession>
<sequence>MIRVVQQSILGPIYAFSAGVCLLYVRDDSLQKSFNFSISCLGQVLLFPDVLHFTYTEKLGHNNDSVLYLIVYNV</sequence>
<keyword evidence="1" id="KW-0812">Transmembrane</keyword>
<reference evidence="2" key="1">
    <citation type="submission" date="2020-01" db="EMBL/GenBank/DDBJ databases">
        <title>The Celery Genome Sequence Reveals Sequential Paleo-tetraploidization, Resistance Gene Elimination, Karyotype Evolution, and Functional Innovation in Apiales.</title>
        <authorList>
            <person name="Song X."/>
        </authorList>
    </citation>
    <scope>NUCLEOTIDE SEQUENCE</scope>
    <source>
        <tissue evidence="2">Leaf</tissue>
    </source>
</reference>
<keyword evidence="1" id="KW-1133">Transmembrane helix</keyword>
<evidence type="ECO:0000313" key="3">
    <source>
        <dbReference type="Proteomes" id="UP000593563"/>
    </source>
</evidence>
<evidence type="ECO:0000313" key="2">
    <source>
        <dbReference type="EMBL" id="KAF1001344.1"/>
    </source>
</evidence>
<proteinExistence type="predicted"/>
<keyword evidence="1" id="KW-0472">Membrane</keyword>